<dbReference type="AlphaFoldDB" id="A0A0R1VZW7"/>
<sequence>MKELTHKPLSGLHGELSVPGDKSISHRGIMFGAISHGQTILHHFLTAEDCLSTLKAFQQLGVPIKRTGETVVIDGVGLHGLKKPDKPLDMGNSGTTTRLIMGLLAGQNFETTLFGDASLSKRPMKRVSEPLAEMGADICVTEGHLPARIHGKKLHAIDYHLRVASAQVKSALILAAIQADKPSILVEQLPTRNHTEKMLNAFGAAVETLPDGVTIQVNPQPKLNGIELTVPGDMSSAAFFLVAATLVPNSKLILKNVGVNETRTGLLKILKQMGGRVVERHRDESGEPTADLIVSSAALKPIEIGAAEIPAVIDELPLVALLAAKANGVSRITGAGELRVKETDRIAAVVQEFTKLGITIRELPDGFVIDGSQPWQVKKHQLDSHGDHRIGMTLAIASLLVDTSFQLAGAESVNISYPEFFDDLESVMNVESYS</sequence>
<dbReference type="Gene3D" id="3.65.10.10">
    <property type="entry name" value="Enolpyruvate transferase domain"/>
    <property type="match status" value="2"/>
</dbReference>
<dbReference type="SUPFAM" id="SSF55205">
    <property type="entry name" value="EPT/RTPC-like"/>
    <property type="match status" value="1"/>
</dbReference>
<dbReference type="HAMAP" id="MF_00210">
    <property type="entry name" value="EPSP_synth"/>
    <property type="match status" value="1"/>
</dbReference>
<comment type="function">
    <text evidence="8">Catalyzes the transfer of the enolpyruvyl moiety of phosphoenolpyruvate (PEP) to the 5-hydroxyl of shikimate-3-phosphate (S3P) to produce enolpyruvyl shikimate-3-phosphate and inorganic phosphate.</text>
</comment>
<name>A0A0R1VZW7_9LACO</name>
<keyword evidence="11" id="KW-1185">Reference proteome</keyword>
<dbReference type="GO" id="GO:0005737">
    <property type="term" value="C:cytoplasm"/>
    <property type="evidence" value="ECO:0007669"/>
    <property type="project" value="UniProtKB-SubCell"/>
</dbReference>
<comment type="caution">
    <text evidence="10">The sequence shown here is derived from an EMBL/GenBank/DDBJ whole genome shotgun (WGS) entry which is preliminary data.</text>
</comment>
<evidence type="ECO:0000256" key="2">
    <source>
        <dbReference type="ARBA" id="ARBA00009948"/>
    </source>
</evidence>
<dbReference type="EC" id="2.5.1.19" evidence="8"/>
<evidence type="ECO:0000256" key="5">
    <source>
        <dbReference type="ARBA" id="ARBA00022679"/>
    </source>
</evidence>
<dbReference type="GO" id="GO:0009423">
    <property type="term" value="P:chorismate biosynthetic process"/>
    <property type="evidence" value="ECO:0007669"/>
    <property type="project" value="UniProtKB-UniRule"/>
</dbReference>
<dbReference type="InterPro" id="IPR036968">
    <property type="entry name" value="Enolpyruvate_Tfrase_sf"/>
</dbReference>
<keyword evidence="5 8" id="KW-0808">Transferase</keyword>
<comment type="subunit">
    <text evidence="8">Monomer.</text>
</comment>
<keyword evidence="4 8" id="KW-0028">Amino-acid biosynthesis</keyword>
<keyword evidence="3 8" id="KW-0963">Cytoplasm</keyword>
<keyword evidence="6 8" id="KW-0057">Aromatic amino acid biosynthesis</keyword>
<accession>A0A0R1VZW7</accession>
<evidence type="ECO:0000256" key="6">
    <source>
        <dbReference type="ARBA" id="ARBA00023141"/>
    </source>
</evidence>
<comment type="subcellular location">
    <subcellularLocation>
        <location evidence="8">Cytoplasm</location>
    </subcellularLocation>
</comment>
<dbReference type="PATRIC" id="fig|1423743.5.peg.209"/>
<dbReference type="GO" id="GO:0003866">
    <property type="term" value="F:3-phosphoshikimate 1-carboxyvinyltransferase activity"/>
    <property type="evidence" value="ECO:0007669"/>
    <property type="project" value="UniProtKB-UniRule"/>
</dbReference>
<evidence type="ECO:0000313" key="11">
    <source>
        <dbReference type="Proteomes" id="UP000051966"/>
    </source>
</evidence>
<feature type="binding site" evidence="8">
    <location>
        <position position="165"/>
    </location>
    <ligand>
        <name>3-phosphoshikimate</name>
        <dbReference type="ChEBI" id="CHEBI:145989"/>
    </ligand>
</feature>
<dbReference type="PANTHER" id="PTHR21090:SF5">
    <property type="entry name" value="PENTAFUNCTIONAL AROM POLYPEPTIDE"/>
    <property type="match status" value="1"/>
</dbReference>
<dbReference type="OrthoDB" id="9809920at2"/>
<comment type="caution">
    <text evidence="8">Lacks conserved residue(s) required for the propagation of feature annotation.</text>
</comment>
<feature type="binding site" evidence="8">
    <location>
        <position position="167"/>
    </location>
    <ligand>
        <name>phosphoenolpyruvate</name>
        <dbReference type="ChEBI" id="CHEBI:58702"/>
    </ligand>
</feature>
<dbReference type="PIRSF" id="PIRSF000505">
    <property type="entry name" value="EPSPS"/>
    <property type="match status" value="1"/>
</dbReference>
<dbReference type="InterPro" id="IPR013792">
    <property type="entry name" value="RNA3'P_cycl/enolpyr_Trfase_a/b"/>
</dbReference>
<dbReference type="FunFam" id="3.65.10.10:FF:000005">
    <property type="entry name" value="3-phosphoshikimate 1-carboxyvinyltransferase"/>
    <property type="match status" value="1"/>
</dbReference>
<feature type="binding site" evidence="8">
    <location>
        <position position="314"/>
    </location>
    <ligand>
        <name>3-phosphoshikimate</name>
        <dbReference type="ChEBI" id="CHEBI:145989"/>
    </ligand>
</feature>
<dbReference type="InterPro" id="IPR006264">
    <property type="entry name" value="EPSP_synthase"/>
</dbReference>
<dbReference type="CDD" id="cd01556">
    <property type="entry name" value="EPSP_synthase"/>
    <property type="match status" value="1"/>
</dbReference>
<feature type="binding site" evidence="8">
    <location>
        <position position="345"/>
    </location>
    <ligand>
        <name>phosphoenolpyruvate</name>
        <dbReference type="ChEBI" id="CHEBI:58702"/>
    </ligand>
</feature>
<evidence type="ECO:0000256" key="3">
    <source>
        <dbReference type="ARBA" id="ARBA00022490"/>
    </source>
</evidence>
<feature type="binding site" evidence="8">
    <location>
        <position position="167"/>
    </location>
    <ligand>
        <name>3-phosphoshikimate</name>
        <dbReference type="ChEBI" id="CHEBI:145989"/>
    </ligand>
</feature>
<evidence type="ECO:0000256" key="1">
    <source>
        <dbReference type="ARBA" id="ARBA00004811"/>
    </source>
</evidence>
<dbReference type="RefSeq" id="WP_056983890.1">
    <property type="nucleotide sequence ID" value="NZ_AZFY01000085.1"/>
</dbReference>
<evidence type="ECO:0000259" key="9">
    <source>
        <dbReference type="Pfam" id="PF00275"/>
    </source>
</evidence>
<feature type="binding site" evidence="8">
    <location>
        <position position="22"/>
    </location>
    <ligand>
        <name>phosphoenolpyruvate</name>
        <dbReference type="ChEBI" id="CHEBI:58702"/>
    </ligand>
</feature>
<gene>
    <name evidence="8" type="primary">aroA</name>
    <name evidence="10" type="ORF">FD41_GL000196</name>
</gene>
<feature type="binding site" evidence="8">
    <location>
        <position position="389"/>
    </location>
    <ligand>
        <name>phosphoenolpyruvate</name>
        <dbReference type="ChEBI" id="CHEBI:58702"/>
    </ligand>
</feature>
<comment type="similarity">
    <text evidence="2 8">Belongs to the EPSP synthase family.</text>
</comment>
<dbReference type="NCBIfam" id="TIGR01356">
    <property type="entry name" value="aroA"/>
    <property type="match status" value="1"/>
</dbReference>
<evidence type="ECO:0000256" key="8">
    <source>
        <dbReference type="HAMAP-Rule" id="MF_00210"/>
    </source>
</evidence>
<dbReference type="Proteomes" id="UP000051966">
    <property type="component" value="Unassembled WGS sequence"/>
</dbReference>
<proteinExistence type="inferred from homology"/>
<feature type="binding site" evidence="8">
    <location>
        <position position="94"/>
    </location>
    <ligand>
        <name>phosphoenolpyruvate</name>
        <dbReference type="ChEBI" id="CHEBI:58702"/>
    </ligand>
</feature>
<dbReference type="PROSITE" id="PS00104">
    <property type="entry name" value="EPSP_SYNTHASE_1"/>
    <property type="match status" value="1"/>
</dbReference>
<dbReference type="EMBL" id="AZFY01000085">
    <property type="protein sequence ID" value="KRM08422.1"/>
    <property type="molecule type" value="Genomic_DNA"/>
</dbReference>
<feature type="binding site" evidence="8">
    <location>
        <position position="122"/>
    </location>
    <ligand>
        <name>phosphoenolpyruvate</name>
        <dbReference type="ChEBI" id="CHEBI:58702"/>
    </ligand>
</feature>
<organism evidence="10 11">
    <name type="scientific">Lentilactobacillus farraginis DSM 18382 = JCM 14108</name>
    <dbReference type="NCBI Taxonomy" id="1423743"/>
    <lineage>
        <taxon>Bacteria</taxon>
        <taxon>Bacillati</taxon>
        <taxon>Bacillota</taxon>
        <taxon>Bacilli</taxon>
        <taxon>Lactobacillales</taxon>
        <taxon>Lactobacillaceae</taxon>
        <taxon>Lentilactobacillus</taxon>
    </lineage>
</organism>
<comment type="pathway">
    <text evidence="1 8">Metabolic intermediate biosynthesis; chorismate biosynthesis; chorismate from D-erythrose 4-phosphate and phosphoenolpyruvate: step 6/7.</text>
</comment>
<evidence type="ECO:0000313" key="10">
    <source>
        <dbReference type="EMBL" id="KRM08422.1"/>
    </source>
</evidence>
<dbReference type="InterPro" id="IPR023193">
    <property type="entry name" value="EPSP_synthase_CS"/>
</dbReference>
<dbReference type="PROSITE" id="PS00885">
    <property type="entry name" value="EPSP_SYNTHASE_2"/>
    <property type="match status" value="1"/>
</dbReference>
<dbReference type="GO" id="GO:0008652">
    <property type="term" value="P:amino acid biosynthetic process"/>
    <property type="evidence" value="ECO:0007669"/>
    <property type="project" value="UniProtKB-KW"/>
</dbReference>
<dbReference type="PANTHER" id="PTHR21090">
    <property type="entry name" value="AROM/DEHYDROQUINATE SYNTHASE"/>
    <property type="match status" value="1"/>
</dbReference>
<evidence type="ECO:0000256" key="4">
    <source>
        <dbReference type="ARBA" id="ARBA00022605"/>
    </source>
</evidence>
<dbReference type="GO" id="GO:0009073">
    <property type="term" value="P:aromatic amino acid family biosynthetic process"/>
    <property type="evidence" value="ECO:0007669"/>
    <property type="project" value="UniProtKB-KW"/>
</dbReference>
<feature type="active site" description="Proton acceptor" evidence="8">
    <location>
        <position position="314"/>
    </location>
</feature>
<evidence type="ECO:0000256" key="7">
    <source>
        <dbReference type="ARBA" id="ARBA00044633"/>
    </source>
</evidence>
<feature type="binding site" evidence="8">
    <location>
        <position position="23"/>
    </location>
    <ligand>
        <name>3-phosphoshikimate</name>
        <dbReference type="ChEBI" id="CHEBI:145989"/>
    </ligand>
</feature>
<feature type="binding site" evidence="8">
    <location>
        <position position="27"/>
    </location>
    <ligand>
        <name>3-phosphoshikimate</name>
        <dbReference type="ChEBI" id="CHEBI:145989"/>
    </ligand>
</feature>
<feature type="binding site" evidence="8">
    <location>
        <position position="22"/>
    </location>
    <ligand>
        <name>3-phosphoshikimate</name>
        <dbReference type="ChEBI" id="CHEBI:145989"/>
    </ligand>
</feature>
<comment type="catalytic activity">
    <reaction evidence="7">
        <text>3-phosphoshikimate + phosphoenolpyruvate = 5-O-(1-carboxyvinyl)-3-phosphoshikimate + phosphate</text>
        <dbReference type="Rhea" id="RHEA:21256"/>
        <dbReference type="ChEBI" id="CHEBI:43474"/>
        <dbReference type="ChEBI" id="CHEBI:57701"/>
        <dbReference type="ChEBI" id="CHEBI:58702"/>
        <dbReference type="ChEBI" id="CHEBI:145989"/>
        <dbReference type="EC" id="2.5.1.19"/>
    </reaction>
    <physiologicalReaction direction="left-to-right" evidence="7">
        <dbReference type="Rhea" id="RHEA:21257"/>
    </physiologicalReaction>
</comment>
<dbReference type="InterPro" id="IPR001986">
    <property type="entry name" value="Enolpyruvate_Tfrase_dom"/>
</dbReference>
<reference evidence="10 11" key="1">
    <citation type="journal article" date="2015" name="Genome Announc.">
        <title>Expanding the biotechnology potential of lactobacilli through comparative genomics of 213 strains and associated genera.</title>
        <authorList>
            <person name="Sun Z."/>
            <person name="Harris H.M."/>
            <person name="McCann A."/>
            <person name="Guo C."/>
            <person name="Argimon S."/>
            <person name="Zhang W."/>
            <person name="Yang X."/>
            <person name="Jeffery I.B."/>
            <person name="Cooney J.C."/>
            <person name="Kagawa T.F."/>
            <person name="Liu W."/>
            <person name="Song Y."/>
            <person name="Salvetti E."/>
            <person name="Wrobel A."/>
            <person name="Rasinkangas P."/>
            <person name="Parkhill J."/>
            <person name="Rea M.C."/>
            <person name="O'Sullivan O."/>
            <person name="Ritari J."/>
            <person name="Douillard F.P."/>
            <person name="Paul Ross R."/>
            <person name="Yang R."/>
            <person name="Briner A.E."/>
            <person name="Felis G.E."/>
            <person name="de Vos W.M."/>
            <person name="Barrangou R."/>
            <person name="Klaenhammer T.R."/>
            <person name="Caufield P.W."/>
            <person name="Cui Y."/>
            <person name="Zhang H."/>
            <person name="O'Toole P.W."/>
        </authorList>
    </citation>
    <scope>NUCLEOTIDE SEQUENCE [LARGE SCALE GENOMIC DNA]</scope>
    <source>
        <strain evidence="10 11">DSM 18382</strain>
    </source>
</reference>
<dbReference type="UniPathway" id="UPA00053">
    <property type="reaction ID" value="UER00089"/>
</dbReference>
<feature type="binding site" evidence="8">
    <location>
        <position position="341"/>
    </location>
    <ligand>
        <name>3-phosphoshikimate</name>
        <dbReference type="ChEBI" id="CHEBI:145989"/>
    </ligand>
</feature>
<feature type="domain" description="Enolpyruvate transferase" evidence="9">
    <location>
        <begin position="10"/>
        <end position="424"/>
    </location>
</feature>
<dbReference type="Pfam" id="PF00275">
    <property type="entry name" value="EPSP_synthase"/>
    <property type="match status" value="1"/>
</dbReference>
<protein>
    <recommendedName>
        <fullName evidence="8">3-phosphoshikimate 1-carboxyvinyltransferase</fullName>
        <ecNumber evidence="8">2.5.1.19</ecNumber>
    </recommendedName>
    <alternativeName>
        <fullName evidence="8">5-enolpyruvylshikimate-3-phosphate synthase</fullName>
        <shortName evidence="8">EPSP synthase</shortName>
        <shortName evidence="8">EPSPS</shortName>
    </alternativeName>
</protein>